<sequence>MGQFKFRVWDKELHKMHVCGEDIHDSISFDEDGTAFYYNLQNGCGSGGEDSEYVLMQYTGLDDIESKNIFDRDLVEIKGHPFQGPNMQVDGIYEVGYNDRMELCCGSWLLHRMLHYITVIGNIYENRDLLEVPHT</sequence>
<gene>
    <name evidence="2" type="ORF">J2Z18_002108</name>
</gene>
<dbReference type="SUPFAM" id="SSF159006">
    <property type="entry name" value="YopX-like"/>
    <property type="match status" value="1"/>
</dbReference>
<dbReference type="InterPro" id="IPR019096">
    <property type="entry name" value="YopX_protein"/>
</dbReference>
<dbReference type="InterPro" id="IPR023385">
    <property type="entry name" value="YopX-like_C"/>
</dbReference>
<protein>
    <submittedName>
        <fullName evidence="2">Phage protein (TIGR01671 family)</fullName>
    </submittedName>
</protein>
<dbReference type="EMBL" id="JAGGKI010000004">
    <property type="protein sequence ID" value="MBP1893006.1"/>
    <property type="molecule type" value="Genomic_DNA"/>
</dbReference>
<organism evidence="2 3">
    <name type="scientific">Paenibacillus lactis</name>
    <dbReference type="NCBI Taxonomy" id="228574"/>
    <lineage>
        <taxon>Bacteria</taxon>
        <taxon>Bacillati</taxon>
        <taxon>Bacillota</taxon>
        <taxon>Bacilli</taxon>
        <taxon>Bacillales</taxon>
        <taxon>Paenibacillaceae</taxon>
        <taxon>Paenibacillus</taxon>
    </lineage>
</organism>
<evidence type="ECO:0000313" key="2">
    <source>
        <dbReference type="EMBL" id="MBP1893006.1"/>
    </source>
</evidence>
<dbReference type="Gene3D" id="2.30.30.290">
    <property type="entry name" value="YopX-like domains"/>
    <property type="match status" value="1"/>
</dbReference>
<dbReference type="GeneID" id="95404121"/>
<dbReference type="RefSeq" id="WP_210094657.1">
    <property type="nucleotide sequence ID" value="NZ_DMBX01000007.1"/>
</dbReference>
<name>A0ABS4F9S4_9BACL</name>
<proteinExistence type="predicted"/>
<evidence type="ECO:0000259" key="1">
    <source>
        <dbReference type="Pfam" id="PF09643"/>
    </source>
</evidence>
<evidence type="ECO:0000313" key="3">
    <source>
        <dbReference type="Proteomes" id="UP000706926"/>
    </source>
</evidence>
<reference evidence="2 3" key="1">
    <citation type="submission" date="2021-03" db="EMBL/GenBank/DDBJ databases">
        <title>Genomic Encyclopedia of Type Strains, Phase IV (KMG-IV): sequencing the most valuable type-strain genomes for metagenomic binning, comparative biology and taxonomic classification.</title>
        <authorList>
            <person name="Goeker M."/>
        </authorList>
    </citation>
    <scope>NUCLEOTIDE SEQUENCE [LARGE SCALE GENOMIC DNA]</scope>
    <source>
        <strain evidence="2 3">DSM 15596</strain>
    </source>
</reference>
<dbReference type="Proteomes" id="UP000706926">
    <property type="component" value="Unassembled WGS sequence"/>
</dbReference>
<feature type="domain" description="YopX protein" evidence="1">
    <location>
        <begin position="5"/>
        <end position="131"/>
    </location>
</feature>
<comment type="caution">
    <text evidence="2">The sequence shown here is derived from an EMBL/GenBank/DDBJ whole genome shotgun (WGS) entry which is preliminary data.</text>
</comment>
<accession>A0ABS4F9S4</accession>
<keyword evidence="3" id="KW-1185">Reference proteome</keyword>
<dbReference type="Pfam" id="PF09643">
    <property type="entry name" value="YopX"/>
    <property type="match status" value="1"/>
</dbReference>